<dbReference type="FunFam" id="3.40.30.10:FF:000120">
    <property type="entry name" value="Thioredoxin family protein"/>
    <property type="match status" value="1"/>
</dbReference>
<evidence type="ECO:0000259" key="2">
    <source>
        <dbReference type="PROSITE" id="PS50404"/>
    </source>
</evidence>
<reference evidence="3" key="1">
    <citation type="submission" date="2020-05" db="EMBL/GenBank/DDBJ databases">
        <title>WGS assembly of Panicum virgatum.</title>
        <authorList>
            <person name="Lovell J.T."/>
            <person name="Jenkins J."/>
            <person name="Shu S."/>
            <person name="Juenger T.E."/>
            <person name="Schmutz J."/>
        </authorList>
    </citation>
    <scope>NUCLEOTIDE SEQUENCE</scope>
    <source>
        <strain evidence="3">AP13</strain>
    </source>
</reference>
<dbReference type="PANTHER" id="PTHR45288:SF1">
    <property type="entry name" value="THIOREDOXIN FAMILY PROTEIN"/>
    <property type="match status" value="1"/>
</dbReference>
<dbReference type="Gene3D" id="3.40.30.10">
    <property type="entry name" value="Glutaredoxin"/>
    <property type="match status" value="2"/>
</dbReference>
<dbReference type="InterPro" id="IPR004045">
    <property type="entry name" value="Glutathione_S-Trfase_N"/>
</dbReference>
<dbReference type="InterPro" id="IPR011767">
    <property type="entry name" value="GLR_AS"/>
</dbReference>
<feature type="domain" description="GST N-terminal" evidence="2">
    <location>
        <begin position="325"/>
        <end position="406"/>
    </location>
</feature>
<dbReference type="InterPro" id="IPR036249">
    <property type="entry name" value="Thioredoxin-like_sf"/>
</dbReference>
<dbReference type="AlphaFoldDB" id="A0A8T0RJV6"/>
<protein>
    <recommendedName>
        <fullName evidence="2">GST N-terminal domain-containing protein</fullName>
    </recommendedName>
</protein>
<evidence type="ECO:0000313" key="3">
    <source>
        <dbReference type="EMBL" id="KAG2585734.1"/>
    </source>
</evidence>
<dbReference type="PROSITE" id="PS00195">
    <property type="entry name" value="GLUTAREDOXIN_1"/>
    <property type="match status" value="1"/>
</dbReference>
<dbReference type="PROSITE" id="PS50404">
    <property type="entry name" value="GST_NTER"/>
    <property type="match status" value="2"/>
</dbReference>
<dbReference type="SFLD" id="SFLDS00019">
    <property type="entry name" value="Glutathione_Transferase_(cytos"/>
    <property type="match status" value="1"/>
</dbReference>
<dbReference type="GO" id="GO:0009507">
    <property type="term" value="C:chloroplast"/>
    <property type="evidence" value="ECO:0007669"/>
    <property type="project" value="TreeGrafter"/>
</dbReference>
<dbReference type="SUPFAM" id="SSF52833">
    <property type="entry name" value="Thioredoxin-like"/>
    <property type="match status" value="2"/>
</dbReference>
<dbReference type="SFLD" id="SFLDG01202">
    <property type="entry name" value="SUF2.2"/>
    <property type="match status" value="1"/>
</dbReference>
<feature type="compositionally biased region" description="Low complexity" evidence="1">
    <location>
        <begin position="88"/>
        <end position="108"/>
    </location>
</feature>
<dbReference type="PROSITE" id="PS51354">
    <property type="entry name" value="GLUTAREDOXIN_2"/>
    <property type="match status" value="1"/>
</dbReference>
<proteinExistence type="predicted"/>
<keyword evidence="4" id="KW-1185">Reference proteome</keyword>
<feature type="region of interest" description="Disordered" evidence="1">
    <location>
        <begin position="1"/>
        <end position="136"/>
    </location>
</feature>
<organism evidence="3 4">
    <name type="scientific">Panicum virgatum</name>
    <name type="common">Blackwell switchgrass</name>
    <dbReference type="NCBI Taxonomy" id="38727"/>
    <lineage>
        <taxon>Eukaryota</taxon>
        <taxon>Viridiplantae</taxon>
        <taxon>Streptophyta</taxon>
        <taxon>Embryophyta</taxon>
        <taxon>Tracheophyta</taxon>
        <taxon>Spermatophyta</taxon>
        <taxon>Magnoliopsida</taxon>
        <taxon>Liliopsida</taxon>
        <taxon>Poales</taxon>
        <taxon>Poaceae</taxon>
        <taxon>PACMAD clade</taxon>
        <taxon>Panicoideae</taxon>
        <taxon>Panicodae</taxon>
        <taxon>Paniceae</taxon>
        <taxon>Panicinae</taxon>
        <taxon>Panicum</taxon>
        <taxon>Panicum sect. Hiantes</taxon>
    </lineage>
</organism>
<dbReference type="SFLD" id="SFLDG01181">
    <property type="entry name" value="SUF2"/>
    <property type="match status" value="1"/>
</dbReference>
<evidence type="ECO:0000313" key="4">
    <source>
        <dbReference type="Proteomes" id="UP000823388"/>
    </source>
</evidence>
<dbReference type="FunFam" id="3.40.30.10:FF:000138">
    <property type="entry name" value="Thioredoxin family protein"/>
    <property type="match status" value="1"/>
</dbReference>
<dbReference type="CDD" id="cd03041">
    <property type="entry name" value="GST_N_2GST_N"/>
    <property type="match status" value="2"/>
</dbReference>
<dbReference type="InterPro" id="IPR040079">
    <property type="entry name" value="Glutathione_S-Trfase"/>
</dbReference>
<evidence type="ECO:0000256" key="1">
    <source>
        <dbReference type="SAM" id="MobiDB-lite"/>
    </source>
</evidence>
<feature type="compositionally biased region" description="Pro residues" evidence="1">
    <location>
        <begin position="118"/>
        <end position="133"/>
    </location>
</feature>
<accession>A0A8T0RJV6</accession>
<dbReference type="Proteomes" id="UP000823388">
    <property type="component" value="Chromosome 6K"/>
</dbReference>
<feature type="domain" description="GST N-terminal" evidence="2">
    <location>
        <begin position="206"/>
        <end position="288"/>
    </location>
</feature>
<dbReference type="Pfam" id="PF13417">
    <property type="entry name" value="GST_N_3"/>
    <property type="match status" value="2"/>
</dbReference>
<gene>
    <name evidence="3" type="ORF">PVAP13_6KG408800</name>
</gene>
<dbReference type="PANTHER" id="PTHR45288">
    <property type="entry name" value="THIOREDOXIN FAMILY PROTEIN"/>
    <property type="match status" value="1"/>
</dbReference>
<sequence length="408" mass="44072">MSASHSPTARPTSSPRCRSQGNERVDQGAPPTPAPLIASCSPLGATKITTPPQSSPSPVSRRRAPMHMQSMAPAAAPPAAPLLRPRRPASASAAAARARATSLVAVRAQPDTVATSAPDPPPEFKPPQGFQPPEPKRFAVKEGQQGSVLGASLAIPLRLGTGVFVLGYSPSLVSPSEIPSDQYALEFGAWKVKEESKIGQCKRPEKPIEIYEFEGCPFCRKVREMVSVLDLDVLFYPCPQKGPTFRPKVLEMGGKKQFPYMVDPNTGVAMYESDDIIKYLADTYGDGTVPIMLSLGLLTAITAGLATLGRIGKGNSYTASKVPPQPIEIWAYEGSPFCRLVRETLVELELPHLLHSCARGSPKRQEFFKKMGTFQAPYIEDPNTGVKMFESAEIINYLKATYALYPSS</sequence>
<dbReference type="EMBL" id="CM029047">
    <property type="protein sequence ID" value="KAG2585734.1"/>
    <property type="molecule type" value="Genomic_DNA"/>
</dbReference>
<comment type="caution">
    <text evidence="3">The sequence shown here is derived from an EMBL/GenBank/DDBJ whole genome shotgun (WGS) entry which is preliminary data.</text>
</comment>
<feature type="compositionally biased region" description="Polar residues" evidence="1">
    <location>
        <begin position="1"/>
        <end position="20"/>
    </location>
</feature>
<name>A0A8T0RJV6_PANVG</name>